<dbReference type="Proteomes" id="UP000320762">
    <property type="component" value="Unassembled WGS sequence"/>
</dbReference>
<sequence length="381" mass="41349">MSEASAAFYKEPEFETIQLHGGQRPDPTTNARAVPIYSTTSFTFNDSADVFENRIAQLEGGIAAVATASYLYGGTYNQFKVTFKKFGIDTTFVTGTAPEDFIPAINEKTKAIYIESIANPKYNVFDIPAIAKIAHDHGIPLIVDNTFGMGGYLFRPIDHGADIVVHSATKWIGGHGTTIGGVIIDGGKFDWRKSGRFPGFTEPSEGYHGLVFSDTFGAAAFAVKVRTELLRDVGPCMSPFAAFLLIQGLETLSLRAQRHSSNALALAQWLEQHPHVSWVSYLGLESHASHGLARQLLRARTRRRATGRKFVESLKLASHLANVGDAKTLVIHPASTTHSQLNEAEQLASGVRPDLIRISAGIEAIGDIIADFEGAFKATFP</sequence>
<dbReference type="SUPFAM" id="SSF53383">
    <property type="entry name" value="PLP-dependent transferases"/>
    <property type="match status" value="1"/>
</dbReference>
<dbReference type="InterPro" id="IPR000277">
    <property type="entry name" value="Cys/Met-Metab_PyrdxlP-dep_enz"/>
</dbReference>
<dbReference type="Gene3D" id="3.40.640.10">
    <property type="entry name" value="Type I PLP-dependent aspartate aminotransferase-like (Major domain)"/>
    <property type="match status" value="2"/>
</dbReference>
<dbReference type="InterPro" id="IPR006235">
    <property type="entry name" value="OAc-hSer/O-AcSer_sulfhydrylase"/>
</dbReference>
<feature type="modified residue" description="N6-(pyridoxal phosphate)lysine" evidence="5">
    <location>
        <position position="170"/>
    </location>
</feature>
<name>A0A550CBK7_9AGAR</name>
<evidence type="ECO:0000256" key="3">
    <source>
        <dbReference type="ARBA" id="ARBA00022679"/>
    </source>
</evidence>
<dbReference type="InterPro" id="IPR015421">
    <property type="entry name" value="PyrdxlP-dep_Trfase_major"/>
</dbReference>
<evidence type="ECO:0000256" key="5">
    <source>
        <dbReference type="PIRSR" id="PIRSR001434-2"/>
    </source>
</evidence>
<dbReference type="InterPro" id="IPR015422">
    <property type="entry name" value="PyrdxlP-dep_Trfase_small"/>
</dbReference>
<dbReference type="PIRSF" id="PIRSF001434">
    <property type="entry name" value="CGS"/>
    <property type="match status" value="1"/>
</dbReference>
<dbReference type="GO" id="GO:0030170">
    <property type="term" value="F:pyridoxal phosphate binding"/>
    <property type="evidence" value="ECO:0007669"/>
    <property type="project" value="InterPro"/>
</dbReference>
<comment type="cofactor">
    <cofactor evidence="1 6">
        <name>pyridoxal 5'-phosphate</name>
        <dbReference type="ChEBI" id="CHEBI:597326"/>
    </cofactor>
</comment>
<dbReference type="GO" id="GO:0003961">
    <property type="term" value="F:O-acetylhomoserine aminocarboxypropyltransferase activity"/>
    <property type="evidence" value="ECO:0007669"/>
    <property type="project" value="TreeGrafter"/>
</dbReference>
<comment type="caution">
    <text evidence="7">The sequence shown here is derived from an EMBL/GenBank/DDBJ whole genome shotgun (WGS) entry which is preliminary data.</text>
</comment>
<reference evidence="7 8" key="1">
    <citation type="journal article" date="2019" name="New Phytol.">
        <title>Comparative genomics reveals unique wood-decay strategies and fruiting body development in the Schizophyllaceae.</title>
        <authorList>
            <person name="Almasi E."/>
            <person name="Sahu N."/>
            <person name="Krizsan K."/>
            <person name="Balint B."/>
            <person name="Kovacs G.M."/>
            <person name="Kiss B."/>
            <person name="Cseklye J."/>
            <person name="Drula E."/>
            <person name="Henrissat B."/>
            <person name="Nagy I."/>
            <person name="Chovatia M."/>
            <person name="Adam C."/>
            <person name="LaButti K."/>
            <person name="Lipzen A."/>
            <person name="Riley R."/>
            <person name="Grigoriev I.V."/>
            <person name="Nagy L.G."/>
        </authorList>
    </citation>
    <scope>NUCLEOTIDE SEQUENCE [LARGE SCALE GENOMIC DNA]</scope>
    <source>
        <strain evidence="7 8">NL-1724</strain>
    </source>
</reference>
<dbReference type="GO" id="GO:0006535">
    <property type="term" value="P:cysteine biosynthetic process from serine"/>
    <property type="evidence" value="ECO:0007669"/>
    <property type="project" value="TreeGrafter"/>
</dbReference>
<keyword evidence="3" id="KW-0808">Transferase</keyword>
<keyword evidence="8" id="KW-1185">Reference proteome</keyword>
<dbReference type="PROSITE" id="PS00868">
    <property type="entry name" value="CYS_MET_METAB_PP"/>
    <property type="match status" value="1"/>
</dbReference>
<accession>A0A550CBK7</accession>
<dbReference type="STRING" id="97359.A0A550CBK7"/>
<evidence type="ECO:0000256" key="4">
    <source>
        <dbReference type="ARBA" id="ARBA00022898"/>
    </source>
</evidence>
<dbReference type="PANTHER" id="PTHR43797">
    <property type="entry name" value="HOMOCYSTEINE/CYSTEINE SYNTHASE"/>
    <property type="match status" value="1"/>
</dbReference>
<dbReference type="InterPro" id="IPR054542">
    <property type="entry name" value="Cys_met_metab_PP"/>
</dbReference>
<dbReference type="PANTHER" id="PTHR43797:SF2">
    <property type="entry name" value="HOMOCYSTEINE_CYSTEINE SYNTHASE"/>
    <property type="match status" value="1"/>
</dbReference>
<organism evidence="7 8">
    <name type="scientific">Schizophyllum amplum</name>
    <dbReference type="NCBI Taxonomy" id="97359"/>
    <lineage>
        <taxon>Eukaryota</taxon>
        <taxon>Fungi</taxon>
        <taxon>Dikarya</taxon>
        <taxon>Basidiomycota</taxon>
        <taxon>Agaricomycotina</taxon>
        <taxon>Agaricomycetes</taxon>
        <taxon>Agaricomycetidae</taxon>
        <taxon>Agaricales</taxon>
        <taxon>Schizophyllaceae</taxon>
        <taxon>Schizophyllum</taxon>
    </lineage>
</organism>
<dbReference type="Gene3D" id="3.90.1150.10">
    <property type="entry name" value="Aspartate Aminotransferase, domain 1"/>
    <property type="match status" value="1"/>
</dbReference>
<comment type="similarity">
    <text evidence="2 6">Belongs to the trans-sulfuration enzymes family.</text>
</comment>
<dbReference type="GO" id="GO:0019346">
    <property type="term" value="P:transsulfuration"/>
    <property type="evidence" value="ECO:0007669"/>
    <property type="project" value="InterPro"/>
</dbReference>
<dbReference type="OrthoDB" id="3512640at2759"/>
<dbReference type="GO" id="GO:0005737">
    <property type="term" value="C:cytoplasm"/>
    <property type="evidence" value="ECO:0007669"/>
    <property type="project" value="TreeGrafter"/>
</dbReference>
<evidence type="ECO:0000313" key="8">
    <source>
        <dbReference type="Proteomes" id="UP000320762"/>
    </source>
</evidence>
<evidence type="ECO:0000256" key="6">
    <source>
        <dbReference type="RuleBase" id="RU362118"/>
    </source>
</evidence>
<protein>
    <submittedName>
        <fullName evidence="7">Cys/Met metabolism PLP-dependent enzyme-domain-containing protein</fullName>
    </submittedName>
</protein>
<dbReference type="Pfam" id="PF01053">
    <property type="entry name" value="Cys_Met_Meta_PP"/>
    <property type="match status" value="1"/>
</dbReference>
<evidence type="ECO:0000256" key="1">
    <source>
        <dbReference type="ARBA" id="ARBA00001933"/>
    </source>
</evidence>
<dbReference type="AlphaFoldDB" id="A0A550CBK7"/>
<evidence type="ECO:0000313" key="7">
    <source>
        <dbReference type="EMBL" id="TRM62144.1"/>
    </source>
</evidence>
<dbReference type="EMBL" id="VDMD01000014">
    <property type="protein sequence ID" value="TRM62144.1"/>
    <property type="molecule type" value="Genomic_DNA"/>
</dbReference>
<proteinExistence type="inferred from homology"/>
<dbReference type="GO" id="GO:0004124">
    <property type="term" value="F:cysteine synthase activity"/>
    <property type="evidence" value="ECO:0007669"/>
    <property type="project" value="TreeGrafter"/>
</dbReference>
<keyword evidence="4 5" id="KW-0663">Pyridoxal phosphate</keyword>
<gene>
    <name evidence="7" type="ORF">BD626DRAFT_500053</name>
</gene>
<dbReference type="InterPro" id="IPR015424">
    <property type="entry name" value="PyrdxlP-dep_Trfase"/>
</dbReference>
<evidence type="ECO:0000256" key="2">
    <source>
        <dbReference type="ARBA" id="ARBA00009077"/>
    </source>
</evidence>
<dbReference type="GO" id="GO:0071269">
    <property type="term" value="P:L-homocysteine biosynthetic process"/>
    <property type="evidence" value="ECO:0007669"/>
    <property type="project" value="TreeGrafter"/>
</dbReference>